<dbReference type="STRING" id="1754190.A0A1Y2BFW8"/>
<feature type="region of interest" description="Disordered" evidence="11">
    <location>
        <begin position="551"/>
        <end position="571"/>
    </location>
</feature>
<keyword evidence="4" id="KW-0547">Nucleotide-binding</keyword>
<protein>
    <submittedName>
        <fullName evidence="13">DUF663-domain-containing protein</fullName>
    </submittedName>
</protein>
<dbReference type="Pfam" id="PF04950">
    <property type="entry name" value="RIBIOP_C"/>
    <property type="match status" value="1"/>
</dbReference>
<feature type="compositionally biased region" description="Acidic residues" evidence="11">
    <location>
        <begin position="426"/>
        <end position="472"/>
    </location>
</feature>
<keyword evidence="5" id="KW-0378">Hydrolase</keyword>
<evidence type="ECO:0000256" key="1">
    <source>
        <dbReference type="ARBA" id="ARBA00004604"/>
    </source>
</evidence>
<feature type="compositionally biased region" description="Acidic residues" evidence="11">
    <location>
        <begin position="654"/>
        <end position="672"/>
    </location>
</feature>
<dbReference type="PROSITE" id="PS51714">
    <property type="entry name" value="G_BMS1"/>
    <property type="match status" value="1"/>
</dbReference>
<evidence type="ECO:0000256" key="11">
    <source>
        <dbReference type="SAM" id="MobiDB-lite"/>
    </source>
</evidence>
<dbReference type="FunFam" id="3.40.50.300:FF:000105">
    <property type="entry name" value="BMS1 ribosome biogenesis factor"/>
    <property type="match status" value="1"/>
</dbReference>
<evidence type="ECO:0000256" key="7">
    <source>
        <dbReference type="ARBA" id="ARBA00023134"/>
    </source>
</evidence>
<dbReference type="SMART" id="SM01362">
    <property type="entry name" value="DUF663"/>
    <property type="match status" value="1"/>
</dbReference>
<comment type="caution">
    <text evidence="13">The sequence shown here is derived from an EMBL/GenBank/DDBJ whole genome shotgun (WGS) entry which is preliminary data.</text>
</comment>
<dbReference type="Pfam" id="PF08142">
    <property type="entry name" value="AARP2CN"/>
    <property type="match status" value="1"/>
</dbReference>
<feature type="compositionally biased region" description="Acidic residues" evidence="11">
    <location>
        <begin position="554"/>
        <end position="571"/>
    </location>
</feature>
<keyword evidence="2" id="KW-0690">Ribosome biogenesis</keyword>
<feature type="region of interest" description="Disordered" evidence="11">
    <location>
        <begin position="614"/>
        <end position="674"/>
    </location>
</feature>
<feature type="compositionally biased region" description="Basic and acidic residues" evidence="11">
    <location>
        <begin position="1094"/>
        <end position="1103"/>
    </location>
</feature>
<keyword evidence="14" id="KW-1185">Reference proteome</keyword>
<evidence type="ECO:0000256" key="9">
    <source>
        <dbReference type="ARBA" id="ARBA00049117"/>
    </source>
</evidence>
<keyword evidence="8" id="KW-0539">Nucleus</keyword>
<evidence type="ECO:0000313" key="14">
    <source>
        <dbReference type="Proteomes" id="UP000193920"/>
    </source>
</evidence>
<dbReference type="InterPro" id="IPR030387">
    <property type="entry name" value="G_Bms1/Tsr1_dom"/>
</dbReference>
<keyword evidence="3" id="KW-0597">Phosphoprotein</keyword>
<feature type="compositionally biased region" description="Acidic residues" evidence="11">
    <location>
        <begin position="630"/>
        <end position="645"/>
    </location>
</feature>
<dbReference type="InterPro" id="IPR007034">
    <property type="entry name" value="BMS1_TSR1_C"/>
</dbReference>
<evidence type="ECO:0000256" key="10">
    <source>
        <dbReference type="ARBA" id="ARBA00061391"/>
    </source>
</evidence>
<dbReference type="GO" id="GO:0000462">
    <property type="term" value="P:maturation of SSU-rRNA from tricistronic rRNA transcript (SSU-rRNA, 5.8S rRNA, LSU-rRNA)"/>
    <property type="evidence" value="ECO:0007669"/>
    <property type="project" value="TreeGrafter"/>
</dbReference>
<dbReference type="GO" id="GO:0032040">
    <property type="term" value="C:small-subunit processome"/>
    <property type="evidence" value="ECO:0007669"/>
    <property type="project" value="UniProtKB-ARBA"/>
</dbReference>
<evidence type="ECO:0000256" key="4">
    <source>
        <dbReference type="ARBA" id="ARBA00022741"/>
    </source>
</evidence>
<feature type="region of interest" description="Disordered" evidence="11">
    <location>
        <begin position="1"/>
        <end position="33"/>
    </location>
</feature>
<dbReference type="GO" id="GO:0034511">
    <property type="term" value="F:U3 snoRNA binding"/>
    <property type="evidence" value="ECO:0007669"/>
    <property type="project" value="TreeGrafter"/>
</dbReference>
<name>A0A1Y2BFW8_9FUNG</name>
<keyword evidence="7" id="KW-0342">GTP-binding</keyword>
<sequence>MEEQQRKPHRAKQAGPKAEKKQRKNSEKNNPKAFALNSGVKAFKNAMRNADIEQKRLHVPLVDRTPDEAPPTMVAVVGPPGCGKTTLIRSLVKRYTKYNLNEIKGPITVVSGKKKRLTFMECANDINSMIDIAKIADLVLLLIDADFGFEMETFEFLNILQVHGFPKIMGVLTHLDKFKNNKKLRNTKKQLKHRFWTEIYQGAKLFYLSGIINGKYPKNEVMNLSRFISVMKFRPLIWRNTHPYVLCDRAEDLTDPELIHKNPKCDRDVTLYGYMRGTNLKPNMKVHIPGSGDHWISDISLLPDPCPLPDKVKKSLNDKQKLIYAPMSDVGGILYDKDAVYINVTGNFNKDNNDEEKTEGEKLVINLQDAQDTLADKIEKSELQLFKNSAPLKATDLKTISGKEVSYTEEVDENGNVRRKAVFGDENNDDNEDEDDEDDEDDDEMEEDDDDEEEEEDDDDDEDEEEEDDDDGEAKKDADEIKRKRRRAFDKYDNEEQNDEEIAFAESDSEFDVDDDDDENGELNWKIGMAERAAANFKDVKRKKNLMQIVYDGSDSEESEESEEENNDDDELFVKVKPQKRVSTDTMDTSKLILLNDDLEDWSDEETIESLRYRFITGDGNNKNNNGNGDGEEDEVYGDFEDLETGEVVKAEDNNNDDDENNENEVGDDGLTEEERLAKKKEELKKKFDAEYDGEEEENDNFYEEIKSGINKQLELNRAEFEEDDPETRAKIEGYRPGQYVRILIKNLPCEFIEHFDPAYPVIVGGLLSTEEAFGFMQVRIKRHRWHQKVLKTNDPLIFSLGWRRFQSIPIYSLNIDGTRNRMLKYTPEHMHCLAQFYGPITQPNTGFCAFRSMTETTQAFRIAATGVVLDINQSTEIVKKLKLTGTPFKIFKNTAFIRDMFNSSLEVAKFEGVAIRTVSGIRGQIKKYLPKPDGAFRATFEDKILMSDIVFLRAWYPVKPKKFYNPVTSLLLSEKTSWQGMKTVSEIRRLNKLPIPMNPDSSYKEIVRPTRRFNPLKIPKALQQELPFASKPKVLKKQKKPSLMARRAVVLEPKEKKIYRLMQQINTLKHEKDKKRKLKTQERREIYLKKQAKEEKIREEKQTKKRKEIYRAEGKKRAREEAGDTGHYKKRH</sequence>
<dbReference type="Gene3D" id="3.40.50.300">
    <property type="entry name" value="P-loop containing nucleotide triphosphate hydrolases"/>
    <property type="match status" value="1"/>
</dbReference>
<comment type="subcellular location">
    <subcellularLocation>
        <location evidence="1">Nucleus</location>
        <location evidence="1">Nucleolus</location>
    </subcellularLocation>
</comment>
<evidence type="ECO:0000259" key="12">
    <source>
        <dbReference type="PROSITE" id="PS51714"/>
    </source>
</evidence>
<evidence type="ECO:0000256" key="5">
    <source>
        <dbReference type="ARBA" id="ARBA00022801"/>
    </source>
</evidence>
<proteinExistence type="inferred from homology"/>
<dbReference type="GO" id="GO:0003924">
    <property type="term" value="F:GTPase activity"/>
    <property type="evidence" value="ECO:0007669"/>
    <property type="project" value="TreeGrafter"/>
</dbReference>
<dbReference type="EMBL" id="MCOG01000162">
    <property type="protein sequence ID" value="ORY32975.1"/>
    <property type="molecule type" value="Genomic_DNA"/>
</dbReference>
<accession>A0A1Y2BFW8</accession>
<evidence type="ECO:0000256" key="3">
    <source>
        <dbReference type="ARBA" id="ARBA00022553"/>
    </source>
</evidence>
<keyword evidence="6" id="KW-0067">ATP-binding</keyword>
<feature type="compositionally biased region" description="Basic and acidic residues" evidence="11">
    <location>
        <begin position="1110"/>
        <end position="1133"/>
    </location>
</feature>
<feature type="compositionally biased region" description="Low complexity" evidence="11">
    <location>
        <begin position="618"/>
        <end position="627"/>
    </location>
</feature>
<organism evidence="13 14">
    <name type="scientific">Neocallimastix californiae</name>
    <dbReference type="NCBI Taxonomy" id="1754190"/>
    <lineage>
        <taxon>Eukaryota</taxon>
        <taxon>Fungi</taxon>
        <taxon>Fungi incertae sedis</taxon>
        <taxon>Chytridiomycota</taxon>
        <taxon>Chytridiomycota incertae sedis</taxon>
        <taxon>Neocallimastigomycetes</taxon>
        <taxon>Neocallimastigales</taxon>
        <taxon>Neocallimastigaceae</taxon>
        <taxon>Neocallimastix</taxon>
    </lineage>
</organism>
<evidence type="ECO:0000256" key="2">
    <source>
        <dbReference type="ARBA" id="ARBA00022517"/>
    </source>
</evidence>
<feature type="domain" description="Bms1-type G" evidence="12">
    <location>
        <begin position="70"/>
        <end position="234"/>
    </location>
</feature>
<dbReference type="InterPro" id="IPR012948">
    <property type="entry name" value="AARP2CN"/>
</dbReference>
<feature type="region of interest" description="Disordered" evidence="11">
    <location>
        <begin position="1094"/>
        <end position="1133"/>
    </location>
</feature>
<comment type="similarity">
    <text evidence="10">Belongs to the TRAFAC class translation factor GTPase superfamily. Bms1-like GTPase family. BMS1 subfamily.</text>
</comment>
<dbReference type="GO" id="GO:0005654">
    <property type="term" value="C:nucleoplasm"/>
    <property type="evidence" value="ECO:0007669"/>
    <property type="project" value="UniProtKB-ARBA"/>
</dbReference>
<dbReference type="SMART" id="SM00785">
    <property type="entry name" value="AARP2CN"/>
    <property type="match status" value="1"/>
</dbReference>
<feature type="region of interest" description="Disordered" evidence="11">
    <location>
        <begin position="406"/>
        <end position="520"/>
    </location>
</feature>
<dbReference type="SUPFAM" id="SSF52540">
    <property type="entry name" value="P-loop containing nucleoside triphosphate hydrolases"/>
    <property type="match status" value="1"/>
</dbReference>
<evidence type="ECO:0000313" key="13">
    <source>
        <dbReference type="EMBL" id="ORY32975.1"/>
    </source>
</evidence>
<dbReference type="InterPro" id="IPR027417">
    <property type="entry name" value="P-loop_NTPase"/>
</dbReference>
<dbReference type="CDD" id="cd01882">
    <property type="entry name" value="BMS1"/>
    <property type="match status" value="1"/>
</dbReference>
<dbReference type="PANTHER" id="PTHR12858:SF2">
    <property type="entry name" value="RIBOSOME BIOGENESIS PROTEIN BMS1 HOMOLOG"/>
    <property type="match status" value="1"/>
</dbReference>
<dbReference type="GO" id="GO:0000479">
    <property type="term" value="P:endonucleolytic cleavage of tricistronic rRNA transcript (SSU-rRNA, 5.8S rRNA, LSU-rRNA)"/>
    <property type="evidence" value="ECO:0007669"/>
    <property type="project" value="TreeGrafter"/>
</dbReference>
<dbReference type="Proteomes" id="UP000193920">
    <property type="component" value="Unassembled WGS sequence"/>
</dbReference>
<dbReference type="Pfam" id="PF22298">
    <property type="entry name" value="Tsr1_G-like"/>
    <property type="match status" value="1"/>
</dbReference>
<comment type="catalytic activity">
    <reaction evidence="9">
        <text>GTP + H2O = GDP + phosphate + H(+)</text>
        <dbReference type="Rhea" id="RHEA:19669"/>
        <dbReference type="ChEBI" id="CHEBI:15377"/>
        <dbReference type="ChEBI" id="CHEBI:15378"/>
        <dbReference type="ChEBI" id="CHEBI:37565"/>
        <dbReference type="ChEBI" id="CHEBI:43474"/>
        <dbReference type="ChEBI" id="CHEBI:58189"/>
    </reaction>
    <physiologicalReaction direction="left-to-right" evidence="9">
        <dbReference type="Rhea" id="RHEA:19670"/>
    </physiologicalReaction>
</comment>
<dbReference type="GO" id="GO:0030686">
    <property type="term" value="C:90S preribosome"/>
    <property type="evidence" value="ECO:0007669"/>
    <property type="project" value="TreeGrafter"/>
</dbReference>
<evidence type="ECO:0000256" key="6">
    <source>
        <dbReference type="ARBA" id="ARBA00022840"/>
    </source>
</evidence>
<dbReference type="GO" id="GO:0005525">
    <property type="term" value="F:GTP binding"/>
    <property type="evidence" value="ECO:0007669"/>
    <property type="project" value="UniProtKB-KW"/>
</dbReference>
<feature type="compositionally biased region" description="Basic and acidic residues" evidence="11">
    <location>
        <begin position="473"/>
        <end position="482"/>
    </location>
</feature>
<reference evidence="13 14" key="1">
    <citation type="submission" date="2016-08" db="EMBL/GenBank/DDBJ databases">
        <title>A Parts List for Fungal Cellulosomes Revealed by Comparative Genomics.</title>
        <authorList>
            <consortium name="DOE Joint Genome Institute"/>
            <person name="Haitjema C.H."/>
            <person name="Gilmore S.P."/>
            <person name="Henske J.K."/>
            <person name="Solomon K.V."/>
            <person name="De Groot R."/>
            <person name="Kuo A."/>
            <person name="Mondo S.J."/>
            <person name="Salamov A.A."/>
            <person name="Labutti K."/>
            <person name="Zhao Z."/>
            <person name="Chiniquy J."/>
            <person name="Barry K."/>
            <person name="Brewer H.M."/>
            <person name="Purvine S.O."/>
            <person name="Wright A.T."/>
            <person name="Boxma B."/>
            <person name="Van Alen T."/>
            <person name="Hackstein J.H."/>
            <person name="Baker S.E."/>
            <person name="Grigoriev I.V."/>
            <person name="O'Malley M.A."/>
        </authorList>
    </citation>
    <scope>NUCLEOTIDE SEQUENCE [LARGE SCALE GENOMIC DNA]</scope>
    <source>
        <strain evidence="13 14">G1</strain>
    </source>
</reference>
<evidence type="ECO:0000256" key="8">
    <source>
        <dbReference type="ARBA" id="ARBA00023242"/>
    </source>
</evidence>
<dbReference type="GO" id="GO:0005524">
    <property type="term" value="F:ATP binding"/>
    <property type="evidence" value="ECO:0007669"/>
    <property type="project" value="UniProtKB-KW"/>
</dbReference>
<dbReference type="PANTHER" id="PTHR12858">
    <property type="entry name" value="RIBOSOME BIOGENESIS PROTEIN"/>
    <property type="match status" value="1"/>
</dbReference>
<dbReference type="InterPro" id="IPR039761">
    <property type="entry name" value="Bms1/Tsr1"/>
</dbReference>
<dbReference type="OrthoDB" id="10260897at2759"/>
<feature type="compositionally biased region" description="Acidic residues" evidence="11">
    <location>
        <begin position="495"/>
        <end position="520"/>
    </location>
</feature>
<dbReference type="InterPro" id="IPR037875">
    <property type="entry name" value="Bms1_N"/>
</dbReference>
<dbReference type="AlphaFoldDB" id="A0A1Y2BFW8"/>
<gene>
    <name evidence="13" type="ORF">LY90DRAFT_705170</name>
</gene>